<evidence type="ECO:0000256" key="3">
    <source>
        <dbReference type="SAM" id="MobiDB-lite"/>
    </source>
</evidence>
<dbReference type="Pfam" id="PF00168">
    <property type="entry name" value="C2"/>
    <property type="match status" value="1"/>
</dbReference>
<sequence>MVDPSSSPDAGAFEMNFLGFGKKDAHPGLQGHAPPGTASEAPQPYQPPPPQGDAQPQGQQAYGASGVPQPAAQPPATLESRVVALEKRVSALEAENGSLRSAIAAGARAAAAGGGGGGIGEPLKGALRVHVLGASGLAAKDESGTSDPFVKVTVMEPSGAKSHERTETRARTLAPEWNALLGFASVSRDAVLLVDIYDEDPGDKHDLIGQVRLPISGMADRLDLVPTTHAMIDGVVVLAISWSTDPTAAAEVAALHALKAKPAKVKSDWRIAKNADGREYYWHRKTKEVTWTMPDELRNAQPAPNLGATMPASLPSAGTPAHAQGAALPSMAGYGGHPGSVPSMAGYGGQPGSVPSMAGYDGQPAHAQGPPAGQPQPGQQAYAQRQQPQQPQLQPQQPQPYAQGAAGQPPHTGQQAPPTPQPANPPQQGYTQNQGAQQHAY</sequence>
<keyword evidence="7" id="KW-1185">Reference proteome</keyword>
<dbReference type="Gene3D" id="2.20.70.10">
    <property type="match status" value="1"/>
</dbReference>
<keyword evidence="2" id="KW-0106">Calcium</keyword>
<dbReference type="InterPro" id="IPR001202">
    <property type="entry name" value="WW_dom"/>
</dbReference>
<dbReference type="PROSITE" id="PS50020">
    <property type="entry name" value="WW_DOMAIN_2"/>
    <property type="match status" value="1"/>
</dbReference>
<dbReference type="SUPFAM" id="SSF49562">
    <property type="entry name" value="C2 domain (Calcium/lipid-binding domain, CaLB)"/>
    <property type="match status" value="1"/>
</dbReference>
<evidence type="ECO:0000256" key="1">
    <source>
        <dbReference type="ARBA" id="ARBA00022723"/>
    </source>
</evidence>
<dbReference type="PANTHER" id="PTHR45911:SF4">
    <property type="entry name" value="MULTIPLE C2 AND TRANSMEMBRANE DOMAIN-CONTAINING PROTEIN"/>
    <property type="match status" value="1"/>
</dbReference>
<comment type="caution">
    <text evidence="6">The sequence shown here is derived from an EMBL/GenBank/DDBJ whole genome shotgun (WGS) entry which is preliminary data.</text>
</comment>
<dbReference type="SMART" id="SM00456">
    <property type="entry name" value="WW"/>
    <property type="match status" value="1"/>
</dbReference>
<dbReference type="GO" id="GO:0005509">
    <property type="term" value="F:calcium ion binding"/>
    <property type="evidence" value="ECO:0007669"/>
    <property type="project" value="TreeGrafter"/>
</dbReference>
<dbReference type="CDD" id="cd00030">
    <property type="entry name" value="C2"/>
    <property type="match status" value="1"/>
</dbReference>
<dbReference type="SMART" id="SM00239">
    <property type="entry name" value="C2"/>
    <property type="match status" value="1"/>
</dbReference>
<dbReference type="PROSITE" id="PS50004">
    <property type="entry name" value="C2"/>
    <property type="match status" value="1"/>
</dbReference>
<dbReference type="SUPFAM" id="SSF51045">
    <property type="entry name" value="WW domain"/>
    <property type="match status" value="1"/>
</dbReference>
<accession>A0A8J5XEL4</accession>
<evidence type="ECO:0000259" key="5">
    <source>
        <dbReference type="PROSITE" id="PS50020"/>
    </source>
</evidence>
<keyword evidence="1" id="KW-0479">Metal-binding</keyword>
<evidence type="ECO:0000313" key="6">
    <source>
        <dbReference type="EMBL" id="KAG8462478.1"/>
    </source>
</evidence>
<proteinExistence type="predicted"/>
<feature type="compositionally biased region" description="Low complexity" evidence="3">
    <location>
        <begin position="52"/>
        <end position="64"/>
    </location>
</feature>
<evidence type="ECO:0000256" key="2">
    <source>
        <dbReference type="ARBA" id="ARBA00022837"/>
    </source>
</evidence>
<feature type="region of interest" description="Disordered" evidence="3">
    <location>
        <begin position="1"/>
        <end position="75"/>
    </location>
</feature>
<dbReference type="CDD" id="cd00201">
    <property type="entry name" value="WW"/>
    <property type="match status" value="1"/>
</dbReference>
<evidence type="ECO:0008006" key="8">
    <source>
        <dbReference type="Google" id="ProtNLM"/>
    </source>
</evidence>
<dbReference type="GO" id="GO:0016020">
    <property type="term" value="C:membrane"/>
    <property type="evidence" value="ECO:0007669"/>
    <property type="project" value="TreeGrafter"/>
</dbReference>
<dbReference type="InterPro" id="IPR035892">
    <property type="entry name" value="C2_domain_sf"/>
</dbReference>
<dbReference type="Proteomes" id="UP000751190">
    <property type="component" value="Unassembled WGS sequence"/>
</dbReference>
<dbReference type="Pfam" id="PF00397">
    <property type="entry name" value="WW"/>
    <property type="match status" value="1"/>
</dbReference>
<feature type="compositionally biased region" description="Low complexity" evidence="3">
    <location>
        <begin position="426"/>
        <end position="441"/>
    </location>
</feature>
<feature type="region of interest" description="Disordered" evidence="3">
    <location>
        <begin position="298"/>
        <end position="324"/>
    </location>
</feature>
<feature type="domain" description="WW" evidence="5">
    <location>
        <begin position="263"/>
        <end position="296"/>
    </location>
</feature>
<gene>
    <name evidence="6" type="ORF">KFE25_010303</name>
</gene>
<dbReference type="EMBL" id="JAGTXO010000020">
    <property type="protein sequence ID" value="KAG8462478.1"/>
    <property type="molecule type" value="Genomic_DNA"/>
</dbReference>
<dbReference type="OrthoDB" id="67700at2759"/>
<evidence type="ECO:0000259" key="4">
    <source>
        <dbReference type="PROSITE" id="PS50004"/>
    </source>
</evidence>
<name>A0A8J5XEL4_DIALT</name>
<feature type="compositionally biased region" description="Low complexity" evidence="3">
    <location>
        <begin position="362"/>
        <end position="416"/>
    </location>
</feature>
<feature type="region of interest" description="Disordered" evidence="3">
    <location>
        <begin position="343"/>
        <end position="441"/>
    </location>
</feature>
<dbReference type="PANTHER" id="PTHR45911">
    <property type="entry name" value="C2 DOMAIN-CONTAINING PROTEIN"/>
    <property type="match status" value="1"/>
</dbReference>
<feature type="domain" description="C2" evidence="4">
    <location>
        <begin position="104"/>
        <end position="229"/>
    </location>
</feature>
<dbReference type="Gene3D" id="2.60.40.150">
    <property type="entry name" value="C2 domain"/>
    <property type="match status" value="1"/>
</dbReference>
<dbReference type="AlphaFoldDB" id="A0A8J5XEL4"/>
<protein>
    <recommendedName>
        <fullName evidence="8">WW domain-containing protein</fullName>
    </recommendedName>
</protein>
<reference evidence="6" key="1">
    <citation type="submission" date="2021-05" db="EMBL/GenBank/DDBJ databases">
        <title>The genome of the haptophyte Pavlova lutheri (Diacronema luteri, Pavlovales) - a model for lipid biosynthesis in eukaryotic algae.</title>
        <authorList>
            <person name="Hulatt C.J."/>
            <person name="Posewitz M.C."/>
        </authorList>
    </citation>
    <scope>NUCLEOTIDE SEQUENCE</scope>
    <source>
        <strain evidence="6">NIVA-4/92</strain>
    </source>
</reference>
<dbReference type="InterPro" id="IPR036020">
    <property type="entry name" value="WW_dom_sf"/>
</dbReference>
<organism evidence="6 7">
    <name type="scientific">Diacronema lutheri</name>
    <name type="common">Unicellular marine alga</name>
    <name type="synonym">Monochrysis lutheri</name>
    <dbReference type="NCBI Taxonomy" id="2081491"/>
    <lineage>
        <taxon>Eukaryota</taxon>
        <taxon>Haptista</taxon>
        <taxon>Haptophyta</taxon>
        <taxon>Pavlovophyceae</taxon>
        <taxon>Pavlovales</taxon>
        <taxon>Pavlovaceae</taxon>
        <taxon>Diacronema</taxon>
    </lineage>
</organism>
<evidence type="ECO:0000313" key="7">
    <source>
        <dbReference type="Proteomes" id="UP000751190"/>
    </source>
</evidence>
<dbReference type="InterPro" id="IPR000008">
    <property type="entry name" value="C2_dom"/>
</dbReference>